<reference evidence="1" key="1">
    <citation type="submission" date="2020-05" db="EMBL/GenBank/DDBJ databases">
        <authorList>
            <person name="Chiriac C."/>
            <person name="Salcher M."/>
            <person name="Ghai R."/>
            <person name="Kavagutti S V."/>
        </authorList>
    </citation>
    <scope>NUCLEOTIDE SEQUENCE</scope>
</reference>
<dbReference type="Gene3D" id="3.40.50.720">
    <property type="entry name" value="NAD(P)-binding Rossmann-like Domain"/>
    <property type="match status" value="1"/>
</dbReference>
<sequence>MALPKILDDVLDAFVVPGFSRIGYLVRSSQFEPLDHNSLTGKTVVITGPTSGLGNAVAHQLAAMGASLILVGRSAEKLERTKSELVRDSEAQTFHNVIADMGDLDAVRAASQQILSLTTEMHAVIHNAGALLKERSVSAQGFETTIATHVLGPHQMTTDLLPLLRASAGRVITVSSGGMYAASLPNVAVDESPEMTPAYYDGTRQYAIAKRMQVTLNEMWAVSEPQVSFAAMHPGWADTPGVQESLPAFRFFTKPLLRSAEQGADTICWLASRGDATPSGKFWSDRAVRSIHRLPRTRSSDIPEVREALWQWCDQRIISAPTSTN</sequence>
<protein>
    <submittedName>
        <fullName evidence="1">Unannotated protein</fullName>
    </submittedName>
</protein>
<evidence type="ECO:0000313" key="1">
    <source>
        <dbReference type="EMBL" id="CAB4622404.1"/>
    </source>
</evidence>
<dbReference type="PRINTS" id="PR00081">
    <property type="entry name" value="GDHRDH"/>
</dbReference>
<name>A0A6J6IEL0_9ZZZZ</name>
<proteinExistence type="predicted"/>
<dbReference type="AlphaFoldDB" id="A0A6J6IEL0"/>
<accession>A0A6J6IEL0</accession>
<organism evidence="1">
    <name type="scientific">freshwater metagenome</name>
    <dbReference type="NCBI Taxonomy" id="449393"/>
    <lineage>
        <taxon>unclassified sequences</taxon>
        <taxon>metagenomes</taxon>
        <taxon>ecological metagenomes</taxon>
    </lineage>
</organism>
<dbReference type="EMBL" id="CAEZUX010000171">
    <property type="protein sequence ID" value="CAB4622404.1"/>
    <property type="molecule type" value="Genomic_DNA"/>
</dbReference>
<dbReference type="PANTHER" id="PTHR44656">
    <property type="entry name" value="DEHYDROGENASE/REDUCTASE SDR FAMILY MEMBER 12"/>
    <property type="match status" value="1"/>
</dbReference>
<dbReference type="Pfam" id="PF00106">
    <property type="entry name" value="adh_short"/>
    <property type="match status" value="1"/>
</dbReference>
<dbReference type="SUPFAM" id="SSF51735">
    <property type="entry name" value="NAD(P)-binding Rossmann-fold domains"/>
    <property type="match status" value="1"/>
</dbReference>
<dbReference type="InterPro" id="IPR052992">
    <property type="entry name" value="SDR_member_12"/>
</dbReference>
<dbReference type="PANTHER" id="PTHR44656:SF7">
    <property type="entry name" value="DEHYDROGENASE_REDUCTASE SDR FAMILY MEMBER 12"/>
    <property type="match status" value="1"/>
</dbReference>
<dbReference type="InterPro" id="IPR036291">
    <property type="entry name" value="NAD(P)-bd_dom_sf"/>
</dbReference>
<gene>
    <name evidence="1" type="ORF">UFOPK1874_01138</name>
</gene>
<dbReference type="InterPro" id="IPR002347">
    <property type="entry name" value="SDR_fam"/>
</dbReference>